<organism evidence="2">
    <name type="scientific">Streptomyces haneummycinicus</name>
    <dbReference type="NCBI Taxonomy" id="3074435"/>
    <lineage>
        <taxon>Bacteria</taxon>
        <taxon>Bacillati</taxon>
        <taxon>Actinomycetota</taxon>
        <taxon>Actinomycetes</taxon>
        <taxon>Kitasatosporales</taxon>
        <taxon>Streptomycetaceae</taxon>
        <taxon>Streptomyces</taxon>
    </lineage>
</organism>
<evidence type="ECO:0000256" key="1">
    <source>
        <dbReference type="SAM" id="MobiDB-lite"/>
    </source>
</evidence>
<protein>
    <submittedName>
        <fullName evidence="2">Uncharacterized protein</fullName>
    </submittedName>
</protein>
<feature type="compositionally biased region" description="Basic residues" evidence="1">
    <location>
        <begin position="107"/>
        <end position="117"/>
    </location>
</feature>
<feature type="region of interest" description="Disordered" evidence="1">
    <location>
        <begin position="1"/>
        <end position="30"/>
    </location>
</feature>
<evidence type="ECO:0000313" key="2">
    <source>
        <dbReference type="EMBL" id="BFO20871.1"/>
    </source>
</evidence>
<feature type="compositionally biased region" description="Low complexity" evidence="1">
    <location>
        <begin position="96"/>
        <end position="106"/>
    </location>
</feature>
<reference evidence="2" key="1">
    <citation type="submission" date="2024-06" db="EMBL/GenBank/DDBJ databases">
        <authorList>
            <consortium name="consrtm"/>
            <person name="Uemura M."/>
            <person name="Terahara T."/>
        </authorList>
    </citation>
    <scope>NUCLEOTIDE SEQUENCE</scope>
    <source>
        <strain evidence="2">KM77-8</strain>
    </source>
</reference>
<dbReference type="EMBL" id="AP035768">
    <property type="protein sequence ID" value="BFO20871.1"/>
    <property type="molecule type" value="Genomic_DNA"/>
</dbReference>
<name>A0AAT9HTL9_9ACTN</name>
<reference evidence="2" key="2">
    <citation type="submission" date="2024-07" db="EMBL/GenBank/DDBJ databases">
        <title>Streptomyces haneummycinica sp. nov., a new antibiotic-producing actinobacterium isolated from marine sediment.</title>
        <authorList>
            <person name="Uemura M."/>
            <person name="Hamada M."/>
            <person name="Hirano S."/>
            <person name="Kobayashi K."/>
            <person name="Ohshiro T."/>
            <person name="Kobayashi T."/>
            <person name="Terahara T."/>
        </authorList>
    </citation>
    <scope>NUCLEOTIDE SEQUENCE</scope>
    <source>
        <strain evidence="2">KM77-8</strain>
    </source>
</reference>
<proteinExistence type="predicted"/>
<dbReference type="AlphaFoldDB" id="A0AAT9HTL9"/>
<accession>A0AAT9HTL9</accession>
<feature type="region of interest" description="Disordered" evidence="1">
    <location>
        <begin position="80"/>
        <end position="117"/>
    </location>
</feature>
<gene>
    <name evidence="2" type="ORF">SHKM778_72590</name>
</gene>
<sequence length="117" mass="12285">MAEYAQGDPAGAALPRPVHGGPYQRPAHAPSACLLDDGEAADLPYVRVGGEFGGEAEADVAHDPAPVLGDMVVTGPGAFAEEGVERRSRRRGDGVQGDQVVWSRRASSPRRRGGRRV</sequence>